<dbReference type="EMBL" id="JAYKXN010000004">
    <property type="protein sequence ID" value="KAK7295563.1"/>
    <property type="molecule type" value="Genomic_DNA"/>
</dbReference>
<dbReference type="PANTHER" id="PTHR31549">
    <property type="entry name" value="PROTEIN, PUTATIVE (DUF247)-RELATED-RELATED"/>
    <property type="match status" value="1"/>
</dbReference>
<keyword evidence="1" id="KW-1133">Transmembrane helix</keyword>
<dbReference type="AlphaFoldDB" id="A0AAN9PEB4"/>
<proteinExistence type="predicted"/>
<evidence type="ECO:0000313" key="3">
    <source>
        <dbReference type="Proteomes" id="UP001359559"/>
    </source>
</evidence>
<gene>
    <name evidence="2" type="ORF">RJT34_18473</name>
</gene>
<keyword evidence="1" id="KW-0812">Transmembrane</keyword>
<comment type="caution">
    <text evidence="2">The sequence shown here is derived from an EMBL/GenBank/DDBJ whole genome shotgun (WGS) entry which is preliminary data.</text>
</comment>
<reference evidence="2 3" key="1">
    <citation type="submission" date="2024-01" db="EMBL/GenBank/DDBJ databases">
        <title>The genomes of 5 underutilized Papilionoideae crops provide insights into root nodulation and disease resistance.</title>
        <authorList>
            <person name="Yuan L."/>
        </authorList>
    </citation>
    <scope>NUCLEOTIDE SEQUENCE [LARGE SCALE GENOMIC DNA]</scope>
    <source>
        <strain evidence="2">LY-2023</strain>
        <tissue evidence="2">Leaf</tissue>
    </source>
</reference>
<sequence length="555" mass="64074">MSYIRPTMTNGSKTTFDEVRWVNQIRETLDEEFEEDVEFPVSIFNVPKPLMTSDPDSYVPQQVAIGPYHHWRQELYEMERYKLSAAKRFQNQLQSHKLEHLVAQLIKLEHRIRACYHKYLNFNAETLVWMMTIDASFLLEFLQVYIIQDGTVVPGVSSRMSHLVDYAGRKVAHNAILKDIVMLENQIPLFVLRKMLEFRFSSLELADDMLLSMLMGLLKELSPFKVVEKDYPRIIASECAHMLDFLYAMIVPELEEQSDVAEADQHRDKEEHEKLFMDYVKQFLSDVWRVLSNLATTLENLINKVLQCRAMKVIARLPWTIISNLPGIGMIKYPVEYLFFSQEQEATKASTGNSSSDNTINKPLSVEEITIPSVIELSKSGVGFMATNGDISTIRFDDKTVTLYLPTIGLNMNSEVLLRNLVAYEASTTSGPLVFTRYTELMNGIIDSEEDAKILREKGVILNHLKSDEEVASLWNGMSKSIKLTRVPFLDKVIEDVNQHFNGRMSIKLWKFMKLYVFASWQFLTFLAAIFLLFLMSLQVFCSFYKCRGRVTVIK</sequence>
<dbReference type="Proteomes" id="UP001359559">
    <property type="component" value="Unassembled WGS sequence"/>
</dbReference>
<protein>
    <submittedName>
        <fullName evidence="2">Uncharacterized protein</fullName>
    </submittedName>
</protein>
<name>A0AAN9PEB4_CLITE</name>
<accession>A0AAN9PEB4</accession>
<evidence type="ECO:0000313" key="2">
    <source>
        <dbReference type="EMBL" id="KAK7295563.1"/>
    </source>
</evidence>
<dbReference type="PANTHER" id="PTHR31549:SF291">
    <property type="entry name" value="UPF0481 PLANT-LIKE PROTEIN"/>
    <property type="match status" value="1"/>
</dbReference>
<dbReference type="Pfam" id="PF03140">
    <property type="entry name" value="DUF247"/>
    <property type="match status" value="1"/>
</dbReference>
<feature type="transmembrane region" description="Helical" evidence="1">
    <location>
        <begin position="515"/>
        <end position="538"/>
    </location>
</feature>
<evidence type="ECO:0000256" key="1">
    <source>
        <dbReference type="SAM" id="Phobius"/>
    </source>
</evidence>
<keyword evidence="1" id="KW-0472">Membrane</keyword>
<dbReference type="InterPro" id="IPR004158">
    <property type="entry name" value="DUF247_pln"/>
</dbReference>
<organism evidence="2 3">
    <name type="scientific">Clitoria ternatea</name>
    <name type="common">Butterfly pea</name>
    <dbReference type="NCBI Taxonomy" id="43366"/>
    <lineage>
        <taxon>Eukaryota</taxon>
        <taxon>Viridiplantae</taxon>
        <taxon>Streptophyta</taxon>
        <taxon>Embryophyta</taxon>
        <taxon>Tracheophyta</taxon>
        <taxon>Spermatophyta</taxon>
        <taxon>Magnoliopsida</taxon>
        <taxon>eudicotyledons</taxon>
        <taxon>Gunneridae</taxon>
        <taxon>Pentapetalae</taxon>
        <taxon>rosids</taxon>
        <taxon>fabids</taxon>
        <taxon>Fabales</taxon>
        <taxon>Fabaceae</taxon>
        <taxon>Papilionoideae</taxon>
        <taxon>50 kb inversion clade</taxon>
        <taxon>NPAAA clade</taxon>
        <taxon>indigoferoid/millettioid clade</taxon>
        <taxon>Phaseoleae</taxon>
        <taxon>Clitoria</taxon>
    </lineage>
</organism>
<keyword evidence="3" id="KW-1185">Reference proteome</keyword>